<dbReference type="GO" id="GO:0005886">
    <property type="term" value="C:plasma membrane"/>
    <property type="evidence" value="ECO:0007669"/>
    <property type="project" value="TreeGrafter"/>
</dbReference>
<comment type="similarity">
    <text evidence="5">Belongs to the FNT transporter (TC 1.A.16) family.</text>
</comment>
<dbReference type="GO" id="GO:0015499">
    <property type="term" value="F:formate transmembrane transporter activity"/>
    <property type="evidence" value="ECO:0007669"/>
    <property type="project" value="TreeGrafter"/>
</dbReference>
<dbReference type="AlphaFoldDB" id="A0A7Y0HYZ4"/>
<dbReference type="Pfam" id="PF01226">
    <property type="entry name" value="Form_Nir_trans"/>
    <property type="match status" value="1"/>
</dbReference>
<comment type="caution">
    <text evidence="7">The sequence shown here is derived from an EMBL/GenBank/DDBJ whole genome shotgun (WGS) entry which is preliminary data.</text>
</comment>
<dbReference type="Proteomes" id="UP000588277">
    <property type="component" value="Unassembled WGS sequence"/>
</dbReference>
<evidence type="ECO:0000256" key="4">
    <source>
        <dbReference type="ARBA" id="ARBA00023136"/>
    </source>
</evidence>
<keyword evidence="3 6" id="KW-1133">Transmembrane helix</keyword>
<organism evidence="7 8">
    <name type="scientific">Bifidobacterium moraviense</name>
    <dbReference type="NCBI Taxonomy" id="2675323"/>
    <lineage>
        <taxon>Bacteria</taxon>
        <taxon>Bacillati</taxon>
        <taxon>Actinomycetota</taxon>
        <taxon>Actinomycetes</taxon>
        <taxon>Bifidobacteriales</taxon>
        <taxon>Bifidobacteriaceae</taxon>
        <taxon>Bifidobacterium</taxon>
    </lineage>
</organism>
<evidence type="ECO:0000256" key="3">
    <source>
        <dbReference type="ARBA" id="ARBA00022989"/>
    </source>
</evidence>
<proteinExistence type="inferred from homology"/>
<dbReference type="EMBL" id="JAAIIH010000001">
    <property type="protein sequence ID" value="NMM99857.1"/>
    <property type="molecule type" value="Genomic_DNA"/>
</dbReference>
<comment type="subcellular location">
    <subcellularLocation>
        <location evidence="1">Membrane</location>
        <topology evidence="1">Multi-pass membrane protein</topology>
    </subcellularLocation>
</comment>
<evidence type="ECO:0000256" key="1">
    <source>
        <dbReference type="ARBA" id="ARBA00004141"/>
    </source>
</evidence>
<dbReference type="InterPro" id="IPR000292">
    <property type="entry name" value="For/NO2_transpt"/>
</dbReference>
<feature type="transmembrane region" description="Helical" evidence="6">
    <location>
        <begin position="167"/>
        <end position="186"/>
    </location>
</feature>
<dbReference type="InterPro" id="IPR023271">
    <property type="entry name" value="Aquaporin-like"/>
</dbReference>
<dbReference type="PANTHER" id="PTHR30520">
    <property type="entry name" value="FORMATE TRANSPORTER-RELATED"/>
    <property type="match status" value="1"/>
</dbReference>
<feature type="transmembrane region" description="Helical" evidence="6">
    <location>
        <begin position="248"/>
        <end position="274"/>
    </location>
</feature>
<evidence type="ECO:0000256" key="6">
    <source>
        <dbReference type="SAM" id="Phobius"/>
    </source>
</evidence>
<keyword evidence="4 6" id="KW-0472">Membrane</keyword>
<protein>
    <submittedName>
        <fullName evidence="7">Formate transporter</fullName>
    </submittedName>
</protein>
<dbReference type="PROSITE" id="PS01006">
    <property type="entry name" value="FORMATE_NITRITE_TP_2"/>
    <property type="match status" value="1"/>
</dbReference>
<evidence type="ECO:0000313" key="8">
    <source>
        <dbReference type="Proteomes" id="UP000588277"/>
    </source>
</evidence>
<dbReference type="InterPro" id="IPR024002">
    <property type="entry name" value="For/NO2_transpt_CS"/>
</dbReference>
<feature type="transmembrane region" description="Helical" evidence="6">
    <location>
        <begin position="38"/>
        <end position="60"/>
    </location>
</feature>
<sequence length="291" mass="30119">MTQHTAQQPSVNALTPAQVEEAVDAAAEKKVRTPLLRLVVSAMFAGAFIGFGALFFIVVTSDSTLSFAAAKLLGGLAFCLGLVLVLCCGSELFTGNSLMVSGVAEHRIGFGEMLVNWLVVWLGNLAGALIAVFLVSMAGILDLNSGAAGTTAIAVAAAKIAPGWWTLFFRGILCNIFVCLAVRIGFAARSVADKVVGILLPISAFVACGFEHCVANMFFLPMGFVARLSGYALPSSGADPSVVGVPGILYNLSAATLGNIVGGAIFVGLAYWFVQGHHADRGIFGRSADAD</sequence>
<gene>
    <name evidence="7" type="ORF">G1C96_0435</name>
</gene>
<keyword evidence="2 6" id="KW-0812">Transmembrane</keyword>
<dbReference type="Gene3D" id="1.20.1080.10">
    <property type="entry name" value="Glycerol uptake facilitator protein"/>
    <property type="match status" value="1"/>
</dbReference>
<dbReference type="PANTHER" id="PTHR30520:SF6">
    <property type="entry name" value="FORMATE_NITRATE FAMILY TRANSPORTER (EUROFUNG)"/>
    <property type="match status" value="1"/>
</dbReference>
<feature type="transmembrane region" description="Helical" evidence="6">
    <location>
        <begin position="114"/>
        <end position="141"/>
    </location>
</feature>
<dbReference type="RefSeq" id="WP_205831995.1">
    <property type="nucleotide sequence ID" value="NZ_JAAIIH010000001.1"/>
</dbReference>
<evidence type="ECO:0000256" key="2">
    <source>
        <dbReference type="ARBA" id="ARBA00022692"/>
    </source>
</evidence>
<name>A0A7Y0HYZ4_9BIFI</name>
<reference evidence="7 8" key="1">
    <citation type="submission" date="2020-02" db="EMBL/GenBank/DDBJ databases">
        <title>Characterization of phylogenetic diversity of novel bifidobacterial species isolated in Czech ZOOs.</title>
        <authorList>
            <person name="Lugli G.A."/>
            <person name="Vera N.B."/>
            <person name="Ventura M."/>
        </authorList>
    </citation>
    <scope>NUCLEOTIDE SEQUENCE [LARGE SCALE GENOMIC DNA]</scope>
    <source>
        <strain evidence="7 8">DSM 109958</strain>
    </source>
</reference>
<feature type="transmembrane region" description="Helical" evidence="6">
    <location>
        <begin position="198"/>
        <end position="228"/>
    </location>
</feature>
<keyword evidence="8" id="KW-1185">Reference proteome</keyword>
<evidence type="ECO:0000256" key="5">
    <source>
        <dbReference type="ARBA" id="ARBA00049660"/>
    </source>
</evidence>
<accession>A0A7Y0HYZ4</accession>
<feature type="transmembrane region" description="Helical" evidence="6">
    <location>
        <begin position="72"/>
        <end position="93"/>
    </location>
</feature>
<evidence type="ECO:0000313" key="7">
    <source>
        <dbReference type="EMBL" id="NMM99857.1"/>
    </source>
</evidence>